<dbReference type="InterPro" id="IPR036237">
    <property type="entry name" value="Xyl_isomerase-like_sf"/>
</dbReference>
<sequence length="256" mass="29258">MIRLGLCCLFKEVPIRFRTTTVRKLTEIQNKQGICDRLEYVSSIVLENALALQQAILYCAQKGIGCFRIGSRLFPCYTHPLVGYTLQDLPNNQTVIEKLKEAGSFAAKYSIRLVMHPDQFVVLNSPTAKTVDMAVAELEYHAIIAELVNADVINIHVGGVYDDKPTAMERFVLNFSRLSKSVQDRLTLENDDKQYCPEDVLQLCHTLGVPFVYDVHHHRQEILKDTCCCLNLIISLDVPMDLHFPKKVLHKRQWQQ</sequence>
<evidence type="ECO:0000313" key="7">
    <source>
        <dbReference type="EMBL" id="CDW54875.1"/>
    </source>
</evidence>
<proteinExistence type="predicted"/>
<dbReference type="NCBIfam" id="TIGR00629">
    <property type="entry name" value="uvde"/>
    <property type="match status" value="1"/>
</dbReference>
<dbReference type="GO" id="GO:0004519">
    <property type="term" value="F:endonuclease activity"/>
    <property type="evidence" value="ECO:0007669"/>
    <property type="project" value="UniProtKB-KW"/>
</dbReference>
<dbReference type="PANTHER" id="PTHR31290">
    <property type="entry name" value="UV-DAMAGE ENDONUCLEASE"/>
    <property type="match status" value="1"/>
</dbReference>
<gene>
    <name evidence="7" type="ORF">TTRE_0000314501</name>
</gene>
<dbReference type="Proteomes" id="UP000030665">
    <property type="component" value="Unassembled WGS sequence"/>
</dbReference>
<dbReference type="Pfam" id="PF03851">
    <property type="entry name" value="UvdE"/>
    <property type="match status" value="1"/>
</dbReference>
<evidence type="ECO:0000256" key="3">
    <source>
        <dbReference type="ARBA" id="ARBA00022763"/>
    </source>
</evidence>
<dbReference type="Gene3D" id="3.20.20.150">
    <property type="entry name" value="Divalent-metal-dependent TIM barrel enzymes"/>
    <property type="match status" value="1"/>
</dbReference>
<dbReference type="PANTHER" id="PTHR31290:SF5">
    <property type="entry name" value="UV-DAMAGE ENDONUCLEASE"/>
    <property type="match status" value="1"/>
</dbReference>
<dbReference type="InterPro" id="IPR004601">
    <property type="entry name" value="UvdE"/>
</dbReference>
<keyword evidence="8" id="KW-1185">Reference proteome</keyword>
<evidence type="ECO:0000256" key="6">
    <source>
        <dbReference type="ARBA" id="ARBA00023204"/>
    </source>
</evidence>
<dbReference type="GO" id="GO:0016787">
    <property type="term" value="F:hydrolase activity"/>
    <property type="evidence" value="ECO:0007669"/>
    <property type="project" value="UniProtKB-KW"/>
</dbReference>
<reference evidence="7" key="1">
    <citation type="submission" date="2014-01" db="EMBL/GenBank/DDBJ databases">
        <authorList>
            <person name="Aslett M."/>
        </authorList>
    </citation>
    <scope>NUCLEOTIDE SEQUENCE</scope>
</reference>
<accession>A0A077Z850</accession>
<evidence type="ECO:0000256" key="2">
    <source>
        <dbReference type="ARBA" id="ARBA00022759"/>
    </source>
</evidence>
<name>A0A077Z850_TRITR</name>
<evidence type="ECO:0000256" key="4">
    <source>
        <dbReference type="ARBA" id="ARBA00022769"/>
    </source>
</evidence>
<keyword evidence="6" id="KW-0234">DNA repair</keyword>
<keyword evidence="4" id="KW-0228">DNA excision</keyword>
<dbReference type="OrthoDB" id="541883at2759"/>
<dbReference type="EMBL" id="HG805922">
    <property type="protein sequence ID" value="CDW54875.1"/>
    <property type="molecule type" value="Genomic_DNA"/>
</dbReference>
<keyword evidence="3" id="KW-0227">DNA damage</keyword>
<evidence type="ECO:0000256" key="5">
    <source>
        <dbReference type="ARBA" id="ARBA00022801"/>
    </source>
</evidence>
<keyword evidence="5" id="KW-0378">Hydrolase</keyword>
<dbReference type="AlphaFoldDB" id="A0A077Z850"/>
<evidence type="ECO:0000256" key="1">
    <source>
        <dbReference type="ARBA" id="ARBA00022722"/>
    </source>
</evidence>
<keyword evidence="1" id="KW-0540">Nuclease</keyword>
<evidence type="ECO:0000313" key="8">
    <source>
        <dbReference type="Proteomes" id="UP000030665"/>
    </source>
</evidence>
<dbReference type="SUPFAM" id="SSF51658">
    <property type="entry name" value="Xylose isomerase-like"/>
    <property type="match status" value="1"/>
</dbReference>
<keyword evidence="2" id="KW-0255">Endonuclease</keyword>
<dbReference type="GO" id="GO:0006289">
    <property type="term" value="P:nucleotide-excision repair"/>
    <property type="evidence" value="ECO:0007669"/>
    <property type="project" value="InterPro"/>
</dbReference>
<organism evidence="7 8">
    <name type="scientific">Trichuris trichiura</name>
    <name type="common">Whipworm</name>
    <name type="synonym">Trichocephalus trichiurus</name>
    <dbReference type="NCBI Taxonomy" id="36087"/>
    <lineage>
        <taxon>Eukaryota</taxon>
        <taxon>Metazoa</taxon>
        <taxon>Ecdysozoa</taxon>
        <taxon>Nematoda</taxon>
        <taxon>Enoplea</taxon>
        <taxon>Dorylaimia</taxon>
        <taxon>Trichinellida</taxon>
        <taxon>Trichuridae</taxon>
        <taxon>Trichuris</taxon>
    </lineage>
</organism>
<reference evidence="7" key="2">
    <citation type="submission" date="2014-03" db="EMBL/GenBank/DDBJ databases">
        <title>The whipworm genome and dual-species transcriptomics of an intimate host-pathogen interaction.</title>
        <authorList>
            <person name="Foth B.J."/>
            <person name="Tsai I.J."/>
            <person name="Reid A.J."/>
            <person name="Bancroft A.J."/>
            <person name="Nichol S."/>
            <person name="Tracey A."/>
            <person name="Holroyd N."/>
            <person name="Cotton J.A."/>
            <person name="Stanley E.J."/>
            <person name="Zarowiecki M."/>
            <person name="Liu J.Z."/>
            <person name="Huckvale T."/>
            <person name="Cooper P.J."/>
            <person name="Grencis R.K."/>
            <person name="Berriman M."/>
        </authorList>
    </citation>
    <scope>NUCLEOTIDE SEQUENCE [LARGE SCALE GENOMIC DNA]</scope>
</reference>
<protein>
    <submittedName>
        <fullName evidence="7">UvdE domain containing protein</fullName>
    </submittedName>
</protein>
<dbReference type="GO" id="GO:0009411">
    <property type="term" value="P:response to UV"/>
    <property type="evidence" value="ECO:0007669"/>
    <property type="project" value="InterPro"/>
</dbReference>